<dbReference type="EMBL" id="FQVX01000002">
    <property type="protein sequence ID" value="SHG25281.1"/>
    <property type="molecule type" value="Genomic_DNA"/>
</dbReference>
<dbReference type="AlphaFoldDB" id="A0A1M5IAK1"/>
<dbReference type="InterPro" id="IPR038084">
    <property type="entry name" value="PduO/GlcC-like_sf"/>
</dbReference>
<name>A0A1M5IAK1_9ACTN</name>
<evidence type="ECO:0000256" key="1">
    <source>
        <dbReference type="HAMAP-Rule" id="MF_00761"/>
    </source>
</evidence>
<dbReference type="PANTHER" id="PTHR28255:SF1">
    <property type="entry name" value="UPF0303 PROTEIN YBR137W"/>
    <property type="match status" value="1"/>
</dbReference>
<dbReference type="InterPro" id="IPR010371">
    <property type="entry name" value="YBR137W-like"/>
</dbReference>
<dbReference type="Proteomes" id="UP000184471">
    <property type="component" value="Unassembled WGS sequence"/>
</dbReference>
<dbReference type="NCBIfam" id="NF002696">
    <property type="entry name" value="PRK02487.1-5"/>
    <property type="match status" value="1"/>
</dbReference>
<dbReference type="STRING" id="1070870.SAMN05444351_1986"/>
<organism evidence="2 3">
    <name type="scientific">Geodermatophilus nigrescens</name>
    <dbReference type="NCBI Taxonomy" id="1070870"/>
    <lineage>
        <taxon>Bacteria</taxon>
        <taxon>Bacillati</taxon>
        <taxon>Actinomycetota</taxon>
        <taxon>Actinomycetes</taxon>
        <taxon>Geodermatophilales</taxon>
        <taxon>Geodermatophilaceae</taxon>
        <taxon>Geodermatophilus</taxon>
    </lineage>
</organism>
<gene>
    <name evidence="2" type="ORF">SAMN05444351_1986</name>
</gene>
<accession>A0A1M5IAK1</accession>
<reference evidence="2 3" key="1">
    <citation type="submission" date="2016-11" db="EMBL/GenBank/DDBJ databases">
        <authorList>
            <person name="Jaros S."/>
            <person name="Januszkiewicz K."/>
            <person name="Wedrychowicz H."/>
        </authorList>
    </citation>
    <scope>NUCLEOTIDE SEQUENCE [LARGE SCALE GENOMIC DNA]</scope>
    <source>
        <strain evidence="2 3">DSM 45408</strain>
    </source>
</reference>
<dbReference type="InterPro" id="IPR005624">
    <property type="entry name" value="PduO/GlcC-like"/>
</dbReference>
<dbReference type="PANTHER" id="PTHR28255">
    <property type="match status" value="1"/>
</dbReference>
<dbReference type="Pfam" id="PF03928">
    <property type="entry name" value="HbpS-like"/>
    <property type="match status" value="1"/>
</dbReference>
<dbReference type="HAMAP" id="MF_00761">
    <property type="entry name" value="UPF0303"/>
    <property type="match status" value="1"/>
</dbReference>
<dbReference type="RefSeq" id="WP_073419999.1">
    <property type="nucleotide sequence ID" value="NZ_FQVX01000002.1"/>
</dbReference>
<sequence length="155" mass="16677">MSGFPTVAELAAEEDELQLDRFTNDDAWELGSALVAAARRADASVAVEVARNGHRLFSAALTGATPDNADWIERKARVVHRFGHASLYVRQTWIERGTTFEESSGLDPRLYAAHGGAVPLVVRGVGPVGVVVVSGLPQLEDHRMVVAALRAHLGR</sequence>
<proteinExistence type="inferred from homology"/>
<comment type="similarity">
    <text evidence="1">Belongs to the UPF0303 family.</text>
</comment>
<protein>
    <recommendedName>
        <fullName evidence="1">UPF0303 protein SAMN05444351_1986</fullName>
    </recommendedName>
</protein>
<dbReference type="SUPFAM" id="SSF143744">
    <property type="entry name" value="GlcG-like"/>
    <property type="match status" value="1"/>
</dbReference>
<dbReference type="OrthoDB" id="9815315at2"/>
<keyword evidence="3" id="KW-1185">Reference proteome</keyword>
<dbReference type="PIRSF" id="PIRSF008757">
    <property type="entry name" value="UCP008757"/>
    <property type="match status" value="1"/>
</dbReference>
<evidence type="ECO:0000313" key="2">
    <source>
        <dbReference type="EMBL" id="SHG25281.1"/>
    </source>
</evidence>
<evidence type="ECO:0000313" key="3">
    <source>
        <dbReference type="Proteomes" id="UP000184471"/>
    </source>
</evidence>
<dbReference type="Gene3D" id="3.30.450.150">
    <property type="entry name" value="Haem-degrading domain"/>
    <property type="match status" value="1"/>
</dbReference>